<accession>A0A7K0GA04</accession>
<dbReference type="PROSITE" id="PS00198">
    <property type="entry name" value="4FE4S_FER_1"/>
    <property type="match status" value="2"/>
</dbReference>
<dbReference type="RefSeq" id="WP_144688089.1">
    <property type="nucleotide sequence ID" value="NZ_VLLQ01000005.1"/>
</dbReference>
<dbReference type="PANTHER" id="PTHR43193">
    <property type="match status" value="1"/>
</dbReference>
<dbReference type="PANTHER" id="PTHR43193:SF2">
    <property type="entry name" value="POLYFERREDOXIN PROTEIN FWDF"/>
    <property type="match status" value="1"/>
</dbReference>
<feature type="domain" description="4Fe-4S ferredoxin-type" evidence="4">
    <location>
        <begin position="3"/>
        <end position="34"/>
    </location>
</feature>
<evidence type="ECO:0000259" key="4">
    <source>
        <dbReference type="PROSITE" id="PS51379"/>
    </source>
</evidence>
<protein>
    <submittedName>
        <fullName evidence="5">4Fe-4S dicluster domain-containing protein</fullName>
    </submittedName>
</protein>
<dbReference type="SUPFAM" id="SSF54862">
    <property type="entry name" value="4Fe-4S ferredoxins"/>
    <property type="match status" value="1"/>
</dbReference>
<dbReference type="InterPro" id="IPR017900">
    <property type="entry name" value="4Fe4S_Fe_S_CS"/>
</dbReference>
<evidence type="ECO:0000256" key="2">
    <source>
        <dbReference type="ARBA" id="ARBA00023004"/>
    </source>
</evidence>
<dbReference type="InterPro" id="IPR052977">
    <property type="entry name" value="Polyferredoxin-like_ET"/>
</dbReference>
<evidence type="ECO:0000256" key="3">
    <source>
        <dbReference type="ARBA" id="ARBA00023014"/>
    </source>
</evidence>
<dbReference type="Pfam" id="PF12838">
    <property type="entry name" value="Fer4_7"/>
    <property type="match status" value="1"/>
</dbReference>
<dbReference type="GO" id="GO:0051536">
    <property type="term" value="F:iron-sulfur cluster binding"/>
    <property type="evidence" value="ECO:0007669"/>
    <property type="project" value="UniProtKB-KW"/>
</dbReference>
<sequence>MKPTARIAELGEKCFGCGACAASCPSSCIEMQEDEKGFIHPVIDAERCLHCHLCDRTCPAINLRKQDEVVSCCGAVAQDRKELARSSSGGVFGMLARNVLEQGGVVVGAAFDNDLTVRHILIDSIGDLPRLQSSKYVQSSIDSWIYVAIRQALDEHRRVLFSGTACQIAGLRGFLGILADVPELLLAEVVCHGVPSPKLWRLWKAYQEDTCHEKLVDVRFRDKSTGWSSYSVYMYMATAERKDA</sequence>
<comment type="caution">
    <text evidence="5">The sequence shown here is derived from an EMBL/GenBank/DDBJ whole genome shotgun (WGS) entry which is preliminary data.</text>
</comment>
<name>A0A7K0GA04_9ACTN</name>
<proteinExistence type="predicted"/>
<organism evidence="5 6">
    <name type="scientific">Enorma shizhengliae</name>
    <dbReference type="NCBI Taxonomy" id="2606615"/>
    <lineage>
        <taxon>Bacteria</taxon>
        <taxon>Bacillati</taxon>
        <taxon>Actinomycetota</taxon>
        <taxon>Coriobacteriia</taxon>
        <taxon>Coriobacteriales</taxon>
        <taxon>Coriobacteriaceae</taxon>
        <taxon>Enorma</taxon>
    </lineage>
</organism>
<dbReference type="AlphaFoldDB" id="A0A7K0GA04"/>
<dbReference type="GO" id="GO:0046872">
    <property type="term" value="F:metal ion binding"/>
    <property type="evidence" value="ECO:0007669"/>
    <property type="project" value="UniProtKB-KW"/>
</dbReference>
<keyword evidence="3" id="KW-0411">Iron-sulfur</keyword>
<dbReference type="InterPro" id="IPR017896">
    <property type="entry name" value="4Fe4S_Fe-S-bd"/>
</dbReference>
<dbReference type="Gene3D" id="3.30.70.20">
    <property type="match status" value="1"/>
</dbReference>
<reference evidence="6" key="1">
    <citation type="submission" date="2019-08" db="EMBL/GenBank/DDBJ databases">
        <title>Arthrobacter sp. nov., isolated from plateau pika and Tibetan wild ass.</title>
        <authorList>
            <person name="Ge Y."/>
        </authorList>
    </citation>
    <scope>NUCLEOTIDE SEQUENCE [LARGE SCALE GENOMIC DNA]</scope>
    <source>
        <strain evidence="6">HF-1365</strain>
    </source>
</reference>
<keyword evidence="2" id="KW-0408">Iron</keyword>
<evidence type="ECO:0000313" key="5">
    <source>
        <dbReference type="EMBL" id="MRX79806.1"/>
    </source>
</evidence>
<gene>
    <name evidence="5" type="ORF">GJE22_04205</name>
</gene>
<keyword evidence="1" id="KW-0479">Metal-binding</keyword>
<dbReference type="PROSITE" id="PS51379">
    <property type="entry name" value="4FE4S_FER_2"/>
    <property type="match status" value="2"/>
</dbReference>
<dbReference type="Proteomes" id="UP000470010">
    <property type="component" value="Unassembled WGS sequence"/>
</dbReference>
<evidence type="ECO:0000313" key="6">
    <source>
        <dbReference type="Proteomes" id="UP000470010"/>
    </source>
</evidence>
<keyword evidence="6" id="KW-1185">Reference proteome</keyword>
<feature type="domain" description="4Fe-4S ferredoxin-type" evidence="4">
    <location>
        <begin position="39"/>
        <end position="68"/>
    </location>
</feature>
<dbReference type="EMBL" id="VTFZ01000003">
    <property type="protein sequence ID" value="MRX79806.1"/>
    <property type="molecule type" value="Genomic_DNA"/>
</dbReference>
<evidence type="ECO:0000256" key="1">
    <source>
        <dbReference type="ARBA" id="ARBA00022723"/>
    </source>
</evidence>